<name>A0ABY6ABR8_9GAMM</name>
<evidence type="ECO:0000256" key="3">
    <source>
        <dbReference type="RuleBase" id="RU000363"/>
    </source>
</evidence>
<dbReference type="PANTHER" id="PTHR44196:SF1">
    <property type="entry name" value="DEHYDROGENASE_REDUCTASE SDR FAMILY MEMBER 7B"/>
    <property type="match status" value="1"/>
</dbReference>
<dbReference type="PANTHER" id="PTHR44196">
    <property type="entry name" value="DEHYDROGENASE/REDUCTASE SDR FAMILY MEMBER 7B"/>
    <property type="match status" value="1"/>
</dbReference>
<dbReference type="PRINTS" id="PR00080">
    <property type="entry name" value="SDRFAMILY"/>
</dbReference>
<accession>A0ABY6ABR8</accession>
<gene>
    <name evidence="4" type="ORF">HUF19_14025</name>
</gene>
<sequence>MNNRKLSAADNSLPLSAQIIWLTGASSGIGEALVHALQAQCQQLIISARNAEALQRLADQYSNVSIQAADITDAGQMLSAAEAIGDQFGRIDTLIANAGTCEYVDVDNFDSALIRRVLETNFFGLVNTVQAALPLLEKSQRGLIAGMSSSVTWLAMPRAQAYGASKAAVRHFLECMQADLKHKGIDVSIISPGFVQTPLTDRNDFPMPGKIDSSEAADIIVKGIRKRSLEIRFPFMFTLVLRLIGSLPASLRLKVTSAMARNEKSEKTGDQQK</sequence>
<dbReference type="InterPro" id="IPR036291">
    <property type="entry name" value="NAD(P)-bd_dom_sf"/>
</dbReference>
<comment type="similarity">
    <text evidence="1 3">Belongs to the short-chain dehydrogenases/reductases (SDR) family.</text>
</comment>
<dbReference type="EMBL" id="CP054475">
    <property type="protein sequence ID" value="UXD88474.1"/>
    <property type="molecule type" value="Genomic_DNA"/>
</dbReference>
<protein>
    <submittedName>
        <fullName evidence="4">SDR family NAD(P)-dependent oxidoreductase</fullName>
    </submittedName>
</protein>
<evidence type="ECO:0000256" key="2">
    <source>
        <dbReference type="ARBA" id="ARBA00023002"/>
    </source>
</evidence>
<evidence type="ECO:0000313" key="4">
    <source>
        <dbReference type="EMBL" id="UXD88474.1"/>
    </source>
</evidence>
<dbReference type="PROSITE" id="PS00061">
    <property type="entry name" value="ADH_SHORT"/>
    <property type="match status" value="1"/>
</dbReference>
<evidence type="ECO:0000313" key="5">
    <source>
        <dbReference type="Proteomes" id="UP001065322"/>
    </source>
</evidence>
<dbReference type="Pfam" id="PF00106">
    <property type="entry name" value="adh_short"/>
    <property type="match status" value="1"/>
</dbReference>
<keyword evidence="5" id="KW-1185">Reference proteome</keyword>
<dbReference type="RefSeq" id="WP_260997207.1">
    <property type="nucleotide sequence ID" value="NZ_CP054475.1"/>
</dbReference>
<dbReference type="PRINTS" id="PR00081">
    <property type="entry name" value="GDHRDH"/>
</dbReference>
<proteinExistence type="inferred from homology"/>
<keyword evidence="2" id="KW-0560">Oxidoreductase</keyword>
<dbReference type="Proteomes" id="UP001065322">
    <property type="component" value="Chromosome"/>
</dbReference>
<dbReference type="Gene3D" id="3.40.50.720">
    <property type="entry name" value="NAD(P)-binding Rossmann-like Domain"/>
    <property type="match status" value="1"/>
</dbReference>
<organism evidence="4 5">
    <name type="scientific">Thalassolituus hydrocarboniclasticus</name>
    <dbReference type="NCBI Taxonomy" id="2742796"/>
    <lineage>
        <taxon>Bacteria</taxon>
        <taxon>Pseudomonadati</taxon>
        <taxon>Pseudomonadota</taxon>
        <taxon>Gammaproteobacteria</taxon>
        <taxon>Oceanospirillales</taxon>
        <taxon>Oceanospirillaceae</taxon>
        <taxon>Thalassolituus</taxon>
    </lineage>
</organism>
<evidence type="ECO:0000256" key="1">
    <source>
        <dbReference type="ARBA" id="ARBA00006484"/>
    </source>
</evidence>
<reference evidence="5" key="1">
    <citation type="submission" date="2020-06" db="EMBL/GenBank/DDBJ databases">
        <title>Thalassolituus marinus alknpb1M-1, a hydrocarbon-degrading bacterium isolated from the deep-sea overlying water using an in-situ strategy from the South China Sea basin.</title>
        <authorList>
            <person name="Dong C."/>
            <person name="Chen Y."/>
            <person name="Shao Z."/>
        </authorList>
    </citation>
    <scope>NUCLEOTIDE SEQUENCE [LARGE SCALE GENOMIC DNA]</scope>
    <source>
        <strain evidence="5">alknpb1M-1</strain>
    </source>
</reference>
<dbReference type="SUPFAM" id="SSF51735">
    <property type="entry name" value="NAD(P)-binding Rossmann-fold domains"/>
    <property type="match status" value="1"/>
</dbReference>
<dbReference type="InterPro" id="IPR002347">
    <property type="entry name" value="SDR_fam"/>
</dbReference>
<dbReference type="InterPro" id="IPR020904">
    <property type="entry name" value="Sc_DH/Rdtase_CS"/>
</dbReference>